<dbReference type="Gene3D" id="3.30.420.40">
    <property type="match status" value="2"/>
</dbReference>
<evidence type="ECO:0000256" key="1">
    <source>
        <dbReference type="ARBA" id="ARBA00002486"/>
    </source>
</evidence>
<name>A0A845F542_9BACL</name>
<dbReference type="GO" id="GO:0003700">
    <property type="term" value="F:DNA-binding transcription factor activity"/>
    <property type="evidence" value="ECO:0007669"/>
    <property type="project" value="InterPro"/>
</dbReference>
<dbReference type="InterPro" id="IPR036388">
    <property type="entry name" value="WH-like_DNA-bd_sf"/>
</dbReference>
<gene>
    <name evidence="5" type="ORF">GLW07_20455</name>
</gene>
<reference evidence="5 6" key="1">
    <citation type="submission" date="2019-11" db="EMBL/GenBank/DDBJ databases">
        <title>Genome sequences of 17 halophilic strains isolated from different environments.</title>
        <authorList>
            <person name="Furrow R.E."/>
        </authorList>
    </citation>
    <scope>NUCLEOTIDE SEQUENCE [LARGE SCALE GENOMIC DNA]</scope>
    <source>
        <strain evidence="5 6">22506_14_FS</strain>
    </source>
</reference>
<sequence length="387" mass="42195">MQKGDAASIKNNNKQLVLTCIRDFAPISRSQISKRIQISKPSVSLIVEQLLQEGWIEEKGPGESTISGGRKPVHLIFNPKAAYVIGVDIGGTKVASGVTCLNGEVHAYREFSTSEYLEKDLFKRLQRDVNSMLHDLQLSNEKILGMGIGVPGVTNVEHGIVLDAPSLRWKRYPVRKIASEYFPFPIYVENDVNTSVLGEQWLGAGKSLQNLIFIAIGTGIGSGMIINGKLFRGSRYSAGEMGYLVTDLQSAKSYHPTYEGYGFLESVASGSSIGNKLSEIKNTPLTAKEAFNSWKKGDEDASEVVEKAIEHLGFGIANYVSLFDPDLVIIGGGVSESFEDYKHSLIEIVEHFTPQSCKIVPSTFGKEAGIVGAAALFLEENDSIIQL</sequence>
<comment type="similarity">
    <text evidence="2">Belongs to the ROK (NagC/XylR) family.</text>
</comment>
<dbReference type="GO" id="GO:0042732">
    <property type="term" value="P:D-xylose metabolic process"/>
    <property type="evidence" value="ECO:0007669"/>
    <property type="project" value="UniProtKB-KW"/>
</dbReference>
<keyword evidence="3" id="KW-0119">Carbohydrate metabolism</keyword>
<evidence type="ECO:0000256" key="3">
    <source>
        <dbReference type="ARBA" id="ARBA00022629"/>
    </source>
</evidence>
<proteinExistence type="inferred from homology"/>
<dbReference type="PANTHER" id="PTHR18964">
    <property type="entry name" value="ROK (REPRESSOR, ORF, KINASE) FAMILY"/>
    <property type="match status" value="1"/>
</dbReference>
<accession>A0A845F542</accession>
<dbReference type="PANTHER" id="PTHR18964:SF149">
    <property type="entry name" value="BIFUNCTIONAL UDP-N-ACETYLGLUCOSAMINE 2-EPIMERASE_N-ACETYLMANNOSAMINE KINASE"/>
    <property type="match status" value="1"/>
</dbReference>
<dbReference type="Gene3D" id="1.10.10.10">
    <property type="entry name" value="Winged helix-like DNA-binding domain superfamily/Winged helix DNA-binding domain"/>
    <property type="match status" value="1"/>
</dbReference>
<dbReference type="InterPro" id="IPR043129">
    <property type="entry name" value="ATPase_NBD"/>
</dbReference>
<dbReference type="EMBL" id="WMEY01000009">
    <property type="protein sequence ID" value="MYL65737.1"/>
    <property type="molecule type" value="Genomic_DNA"/>
</dbReference>
<dbReference type="SUPFAM" id="SSF53067">
    <property type="entry name" value="Actin-like ATPase domain"/>
    <property type="match status" value="1"/>
</dbReference>
<comment type="caution">
    <text evidence="5">The sequence shown here is derived from an EMBL/GenBank/DDBJ whole genome shotgun (WGS) entry which is preliminary data.</text>
</comment>
<dbReference type="Pfam" id="PF01047">
    <property type="entry name" value="MarR"/>
    <property type="match status" value="1"/>
</dbReference>
<dbReference type="SUPFAM" id="SSF46785">
    <property type="entry name" value="Winged helix' DNA-binding domain"/>
    <property type="match status" value="1"/>
</dbReference>
<evidence type="ECO:0000256" key="2">
    <source>
        <dbReference type="ARBA" id="ARBA00006479"/>
    </source>
</evidence>
<organism evidence="5 6">
    <name type="scientific">Guptibacillus hwajinpoensis</name>
    <dbReference type="NCBI Taxonomy" id="208199"/>
    <lineage>
        <taxon>Bacteria</taxon>
        <taxon>Bacillati</taxon>
        <taxon>Bacillota</taxon>
        <taxon>Bacilli</taxon>
        <taxon>Bacillales</taxon>
        <taxon>Guptibacillaceae</taxon>
        <taxon>Guptibacillus</taxon>
    </lineage>
</organism>
<evidence type="ECO:0000313" key="6">
    <source>
        <dbReference type="Proteomes" id="UP000447833"/>
    </source>
</evidence>
<dbReference type="InterPro" id="IPR000600">
    <property type="entry name" value="ROK"/>
</dbReference>
<protein>
    <submittedName>
        <fullName evidence="5">ROK family protein</fullName>
    </submittedName>
</protein>
<dbReference type="Proteomes" id="UP000447833">
    <property type="component" value="Unassembled WGS sequence"/>
</dbReference>
<evidence type="ECO:0000259" key="4">
    <source>
        <dbReference type="Pfam" id="PF01047"/>
    </source>
</evidence>
<dbReference type="RefSeq" id="WP_160921347.1">
    <property type="nucleotide sequence ID" value="NZ_WMEY01000009.1"/>
</dbReference>
<dbReference type="AlphaFoldDB" id="A0A845F542"/>
<keyword evidence="3" id="KW-0859">Xylose metabolism</keyword>
<evidence type="ECO:0000313" key="5">
    <source>
        <dbReference type="EMBL" id="MYL65737.1"/>
    </source>
</evidence>
<comment type="function">
    <text evidence="1">Transcriptional repressor of xylose-utilizing enzymes.</text>
</comment>
<feature type="domain" description="HTH marR-type" evidence="4">
    <location>
        <begin position="15"/>
        <end position="57"/>
    </location>
</feature>
<dbReference type="InterPro" id="IPR036390">
    <property type="entry name" value="WH_DNA-bd_sf"/>
</dbReference>
<dbReference type="Pfam" id="PF00480">
    <property type="entry name" value="ROK"/>
    <property type="match status" value="1"/>
</dbReference>
<dbReference type="InterPro" id="IPR000835">
    <property type="entry name" value="HTH_MarR-typ"/>
</dbReference>